<dbReference type="PANTHER" id="PTHR12526:SF638">
    <property type="entry name" value="SPORE COAT PROTEIN SA"/>
    <property type="match status" value="1"/>
</dbReference>
<evidence type="ECO:0000259" key="1">
    <source>
        <dbReference type="Pfam" id="PF00534"/>
    </source>
</evidence>
<comment type="caution">
    <text evidence="2">The sequence shown here is derived from an EMBL/GenBank/DDBJ whole genome shotgun (WGS) entry which is preliminary data.</text>
</comment>
<dbReference type="EMBL" id="JAUKUC010000001">
    <property type="protein sequence ID" value="MDO1513695.1"/>
    <property type="molecule type" value="Genomic_DNA"/>
</dbReference>
<keyword evidence="2" id="KW-0808">Transferase</keyword>
<name>A0ABT8RRZ0_9FLAO</name>
<dbReference type="Pfam" id="PF00534">
    <property type="entry name" value="Glycos_transf_1"/>
    <property type="match status" value="1"/>
</dbReference>
<sequence>MKKILFILHVPPPVHGSSIVGKFIKENKRINSEFATSYVNLGTSNSIDEIGKGGFRKILLYTKILISILKQLIFNRPDLVYLAITAKGIAFYKDFIVVFLIKLFRVNLVLHFHNKGVSNYQHKFIDHLLYKLTFKNTSVILLSEHLYYDVKKYVEPENVYYCPNGIPNMKVFHHTPKDEQNFEVIHLLFLSNLIKSKGVFTVLEACKLLKAKGLKFDCTFIGGEGDIDKSNFNKELIRLGIEDIVKYEGKKYGEEKEQAFSKADIFVFPTFYHNECFPLVLLEAMQYSLPIISTFEGGIPSIVLDNENGYLVNKNDINSLIVNLSKLILNSTIRLEFGKKGRELYEEKYTLKIFEDNLTEILKKNLSF</sequence>
<protein>
    <submittedName>
        <fullName evidence="2">Glycosyltransferase</fullName>
        <ecNumber evidence="2">2.4.-.-</ecNumber>
    </submittedName>
</protein>
<dbReference type="RefSeq" id="WP_304436509.1">
    <property type="nucleotide sequence ID" value="NZ_JAUKUC010000001.1"/>
</dbReference>
<organism evidence="2 3">
    <name type="scientific">Maribacter confluentis</name>
    <dbReference type="NCBI Taxonomy" id="1656093"/>
    <lineage>
        <taxon>Bacteria</taxon>
        <taxon>Pseudomonadati</taxon>
        <taxon>Bacteroidota</taxon>
        <taxon>Flavobacteriia</taxon>
        <taxon>Flavobacteriales</taxon>
        <taxon>Flavobacteriaceae</taxon>
        <taxon>Maribacter</taxon>
    </lineage>
</organism>
<keyword evidence="3" id="KW-1185">Reference proteome</keyword>
<dbReference type="EC" id="2.4.-.-" evidence="2"/>
<dbReference type="Gene3D" id="3.40.50.2000">
    <property type="entry name" value="Glycogen Phosphorylase B"/>
    <property type="match status" value="2"/>
</dbReference>
<dbReference type="GO" id="GO:0016757">
    <property type="term" value="F:glycosyltransferase activity"/>
    <property type="evidence" value="ECO:0007669"/>
    <property type="project" value="UniProtKB-KW"/>
</dbReference>
<gene>
    <name evidence="2" type="ORF">Q2T41_13610</name>
</gene>
<evidence type="ECO:0000313" key="2">
    <source>
        <dbReference type="EMBL" id="MDO1513695.1"/>
    </source>
</evidence>
<dbReference type="Proteomes" id="UP001168579">
    <property type="component" value="Unassembled WGS sequence"/>
</dbReference>
<proteinExistence type="predicted"/>
<dbReference type="SUPFAM" id="SSF53756">
    <property type="entry name" value="UDP-Glycosyltransferase/glycogen phosphorylase"/>
    <property type="match status" value="1"/>
</dbReference>
<accession>A0ABT8RRZ0</accession>
<dbReference type="InterPro" id="IPR001296">
    <property type="entry name" value="Glyco_trans_1"/>
</dbReference>
<feature type="domain" description="Glycosyl transferase family 1" evidence="1">
    <location>
        <begin position="186"/>
        <end position="343"/>
    </location>
</feature>
<reference evidence="2" key="1">
    <citation type="journal article" date="2014" name="Int. J. Syst. Evol. Microbiol.">
        <title>Complete genome of a new Firmicutes species belonging to the dominant human colonic microbiota ('Ruminococcus bicirculans') reveals two chromosomes and a selective capacity to utilize plant glucans.</title>
        <authorList>
            <consortium name="NISC Comparative Sequencing Program"/>
            <person name="Wegmann U."/>
            <person name="Louis P."/>
            <person name="Goesmann A."/>
            <person name="Henrissat B."/>
            <person name="Duncan S.H."/>
            <person name="Flint H.J."/>
        </authorList>
    </citation>
    <scope>NUCLEOTIDE SEQUENCE</scope>
    <source>
        <strain evidence="2">CECT 8869</strain>
    </source>
</reference>
<evidence type="ECO:0000313" key="3">
    <source>
        <dbReference type="Proteomes" id="UP001168579"/>
    </source>
</evidence>
<keyword evidence="2" id="KW-0328">Glycosyltransferase</keyword>
<dbReference type="PANTHER" id="PTHR12526">
    <property type="entry name" value="GLYCOSYLTRANSFERASE"/>
    <property type="match status" value="1"/>
</dbReference>
<reference evidence="2" key="2">
    <citation type="submission" date="2023-06" db="EMBL/GenBank/DDBJ databases">
        <authorList>
            <person name="Lucena T."/>
            <person name="Sun Q."/>
        </authorList>
    </citation>
    <scope>NUCLEOTIDE SEQUENCE</scope>
    <source>
        <strain evidence="2">CECT 8869</strain>
    </source>
</reference>